<proteinExistence type="predicted"/>
<feature type="transmembrane region" description="Helical" evidence="1">
    <location>
        <begin position="420"/>
        <end position="442"/>
    </location>
</feature>
<keyword evidence="1" id="KW-0472">Membrane</keyword>
<reference evidence="3" key="2">
    <citation type="submission" date="2023-06" db="EMBL/GenBank/DDBJ databases">
        <authorList>
            <consortium name="Lawrence Berkeley National Laboratory"/>
            <person name="Haridas S."/>
            <person name="Hensen N."/>
            <person name="Bonometti L."/>
            <person name="Westerberg I."/>
            <person name="Brannstrom I.O."/>
            <person name="Guillou S."/>
            <person name="Cros-Aarteil S."/>
            <person name="Calhoun S."/>
            <person name="Kuo A."/>
            <person name="Mondo S."/>
            <person name="Pangilinan J."/>
            <person name="Riley R."/>
            <person name="Labutti K."/>
            <person name="Andreopoulos B."/>
            <person name="Lipzen A."/>
            <person name="Chen C."/>
            <person name="Yanf M."/>
            <person name="Daum C."/>
            <person name="Ng V."/>
            <person name="Clum A."/>
            <person name="Steindorff A."/>
            <person name="Ohm R."/>
            <person name="Martin F."/>
            <person name="Silar P."/>
            <person name="Natvig D."/>
            <person name="Lalanne C."/>
            <person name="Gautier V."/>
            <person name="Ament-Velasquez S.L."/>
            <person name="Kruys A."/>
            <person name="Hutchinson M.I."/>
            <person name="Powell A.J."/>
            <person name="Barry K."/>
            <person name="Miller A.N."/>
            <person name="Grigoriev I.V."/>
            <person name="Debuchy R."/>
            <person name="Gladieux P."/>
            <person name="Thoren M.H."/>
            <person name="Johannesson H."/>
        </authorList>
    </citation>
    <scope>NUCLEOTIDE SEQUENCE</scope>
    <source>
        <strain evidence="3">CBS 958.72</strain>
    </source>
</reference>
<evidence type="ECO:0000313" key="4">
    <source>
        <dbReference type="Proteomes" id="UP001287356"/>
    </source>
</evidence>
<dbReference type="Proteomes" id="UP001287356">
    <property type="component" value="Unassembled WGS sequence"/>
</dbReference>
<dbReference type="EMBL" id="JAULSN010000011">
    <property type="protein sequence ID" value="KAK3361594.1"/>
    <property type="molecule type" value="Genomic_DNA"/>
</dbReference>
<name>A0AAE0JTI2_9PEZI</name>
<keyword evidence="2" id="KW-0732">Signal</keyword>
<feature type="transmembrane region" description="Helical" evidence="1">
    <location>
        <begin position="188"/>
        <end position="206"/>
    </location>
</feature>
<protein>
    <submittedName>
        <fullName evidence="3">Uncharacterized protein</fullName>
    </submittedName>
</protein>
<sequence length="527" mass="58526">MLIIWLCKCLGTLVFIVSVVTNAIPSASSHSFYPSYPPELKIIPSNVPLDAQSWIIGTEITGNNTFFRTQLVQCSYPISGGYGPTARYIYYFLAILSVVAHKQSWVVTAALGSVMVYSSTAAIHAVVLAHFRKLLTPQGILDGNYEVALVEGTSPSGQWVWEGGGGYEGGPVWFPVLPMAWDNDCDPVLAIVATAFLLFLPMQIWSKTLRHAAPAKQKIVLVWALLIFAGLIAALVNFAHVSLYAFPQVRFCPVGKEDVIPLTSPGVDDEVEQWDGVDWYRWNRTVTGYFVSGKGPGPAAAECFCPCFGTSWPLRESSDINVVEHSFGDVTETNIGIGIWFSAYVVVSAFTISSLTVALLANLPPVPAEWRLLDISSSIQSIRMVWYPRCRQGKGRNIVVPPVEMHLWGKIWRTALRLWVVYNLFIARYLAPLVAVAFITSIEWIMWEADPGGESFQHVGQWSVLVGAVLVFLVATIPVPVAWLLGTKLGSACVGFVLERVPWLRRYLARRRFQDPDPRTLQRWRSF</sequence>
<feature type="transmembrane region" description="Helical" evidence="1">
    <location>
        <begin position="462"/>
        <end position="485"/>
    </location>
</feature>
<comment type="caution">
    <text evidence="3">The sequence shown here is derived from an EMBL/GenBank/DDBJ whole genome shotgun (WGS) entry which is preliminary data.</text>
</comment>
<feature type="chain" id="PRO_5042261791" evidence="2">
    <location>
        <begin position="24"/>
        <end position="527"/>
    </location>
</feature>
<accession>A0AAE0JTI2</accession>
<gene>
    <name evidence="3" type="ORF">B0T24DRAFT_671264</name>
</gene>
<feature type="transmembrane region" description="Helical" evidence="1">
    <location>
        <begin position="218"/>
        <end position="239"/>
    </location>
</feature>
<organism evidence="3 4">
    <name type="scientific">Lasiosphaeria ovina</name>
    <dbReference type="NCBI Taxonomy" id="92902"/>
    <lineage>
        <taxon>Eukaryota</taxon>
        <taxon>Fungi</taxon>
        <taxon>Dikarya</taxon>
        <taxon>Ascomycota</taxon>
        <taxon>Pezizomycotina</taxon>
        <taxon>Sordariomycetes</taxon>
        <taxon>Sordariomycetidae</taxon>
        <taxon>Sordariales</taxon>
        <taxon>Lasiosphaeriaceae</taxon>
        <taxon>Lasiosphaeria</taxon>
    </lineage>
</organism>
<keyword evidence="1" id="KW-0812">Transmembrane</keyword>
<feature type="signal peptide" evidence="2">
    <location>
        <begin position="1"/>
        <end position="23"/>
    </location>
</feature>
<reference evidence="3" key="1">
    <citation type="journal article" date="2023" name="Mol. Phylogenet. Evol.">
        <title>Genome-scale phylogeny and comparative genomics of the fungal order Sordariales.</title>
        <authorList>
            <person name="Hensen N."/>
            <person name="Bonometti L."/>
            <person name="Westerberg I."/>
            <person name="Brannstrom I.O."/>
            <person name="Guillou S."/>
            <person name="Cros-Aarteil S."/>
            <person name="Calhoun S."/>
            <person name="Haridas S."/>
            <person name="Kuo A."/>
            <person name="Mondo S."/>
            <person name="Pangilinan J."/>
            <person name="Riley R."/>
            <person name="LaButti K."/>
            <person name="Andreopoulos B."/>
            <person name="Lipzen A."/>
            <person name="Chen C."/>
            <person name="Yan M."/>
            <person name="Daum C."/>
            <person name="Ng V."/>
            <person name="Clum A."/>
            <person name="Steindorff A."/>
            <person name="Ohm R.A."/>
            <person name="Martin F."/>
            <person name="Silar P."/>
            <person name="Natvig D.O."/>
            <person name="Lalanne C."/>
            <person name="Gautier V."/>
            <person name="Ament-Velasquez S.L."/>
            <person name="Kruys A."/>
            <person name="Hutchinson M.I."/>
            <person name="Powell A.J."/>
            <person name="Barry K."/>
            <person name="Miller A.N."/>
            <person name="Grigoriev I.V."/>
            <person name="Debuchy R."/>
            <person name="Gladieux P."/>
            <person name="Hiltunen Thoren M."/>
            <person name="Johannesson H."/>
        </authorList>
    </citation>
    <scope>NUCLEOTIDE SEQUENCE</scope>
    <source>
        <strain evidence="3">CBS 958.72</strain>
    </source>
</reference>
<keyword evidence="4" id="KW-1185">Reference proteome</keyword>
<dbReference type="AlphaFoldDB" id="A0AAE0JTI2"/>
<feature type="transmembrane region" description="Helical" evidence="1">
    <location>
        <begin position="337"/>
        <end position="361"/>
    </location>
</feature>
<evidence type="ECO:0000256" key="2">
    <source>
        <dbReference type="SAM" id="SignalP"/>
    </source>
</evidence>
<evidence type="ECO:0000313" key="3">
    <source>
        <dbReference type="EMBL" id="KAK3361594.1"/>
    </source>
</evidence>
<keyword evidence="1" id="KW-1133">Transmembrane helix</keyword>
<evidence type="ECO:0000256" key="1">
    <source>
        <dbReference type="SAM" id="Phobius"/>
    </source>
</evidence>